<reference evidence="2 3" key="1">
    <citation type="submission" date="2021-01" db="EMBL/GenBank/DDBJ databases">
        <title>Genomic Encyclopedia of Type Strains, Phase IV (KMG-IV): sequencing the most valuable type-strain genomes for metagenomic binning, comparative biology and taxonomic classification.</title>
        <authorList>
            <person name="Goeker M."/>
        </authorList>
    </citation>
    <scope>NUCLEOTIDE SEQUENCE [LARGE SCALE GENOMIC DNA]</scope>
    <source>
        <strain evidence="2 3">DSM 28236</strain>
    </source>
</reference>
<feature type="transmembrane region" description="Helical" evidence="1">
    <location>
        <begin position="176"/>
        <end position="196"/>
    </location>
</feature>
<protein>
    <submittedName>
        <fullName evidence="2">Stage II sporulation protein M</fullName>
    </submittedName>
</protein>
<organism evidence="2 3">
    <name type="scientific">Scopulibacillus daqui</name>
    <dbReference type="NCBI Taxonomy" id="1469162"/>
    <lineage>
        <taxon>Bacteria</taxon>
        <taxon>Bacillati</taxon>
        <taxon>Bacillota</taxon>
        <taxon>Bacilli</taxon>
        <taxon>Bacillales</taxon>
        <taxon>Sporolactobacillaceae</taxon>
        <taxon>Scopulibacillus</taxon>
    </lineage>
</organism>
<evidence type="ECO:0000313" key="3">
    <source>
        <dbReference type="Proteomes" id="UP000808914"/>
    </source>
</evidence>
<dbReference type="EMBL" id="JAFBER010000017">
    <property type="protein sequence ID" value="MBM7646224.1"/>
    <property type="molecule type" value="Genomic_DNA"/>
</dbReference>
<dbReference type="RefSeq" id="WP_205004116.1">
    <property type="nucleotide sequence ID" value="NZ_JAFBER010000017.1"/>
</dbReference>
<dbReference type="InterPro" id="IPR014196">
    <property type="entry name" value="SpoIIM"/>
</dbReference>
<evidence type="ECO:0000256" key="1">
    <source>
        <dbReference type="SAM" id="Phobius"/>
    </source>
</evidence>
<keyword evidence="1" id="KW-1133">Transmembrane helix</keyword>
<keyword evidence="3" id="KW-1185">Reference proteome</keyword>
<sequence length="210" mass="23764">MNSREIKKWMAKHIQDNLSIYTFVIVLFFTGIIFGAVIVNSLPYEVKQNLFDYLNQFFKELSGGKIAGPSAMLSESFLQYVQYLGFMWVLGLSVIGLPVIFILLFLKGIVIGFTVGFLVNQMGFHGFWVAMASVFPQNLIVIPAFIIMGAVSVSFSLKMFRQLLMKTRKKPLLPQFIRYALLMLAVSILMFVVSVYEAYLSPVFIRGIIG</sequence>
<keyword evidence="1" id="KW-0472">Membrane</keyword>
<dbReference type="NCBIfam" id="TIGR02831">
    <property type="entry name" value="spo_II_M"/>
    <property type="match status" value="1"/>
</dbReference>
<feature type="transmembrane region" description="Helical" evidence="1">
    <location>
        <begin position="80"/>
        <end position="104"/>
    </location>
</feature>
<feature type="transmembrane region" description="Helical" evidence="1">
    <location>
        <begin position="134"/>
        <end position="155"/>
    </location>
</feature>
<dbReference type="InterPro" id="IPR002798">
    <property type="entry name" value="SpoIIM-like"/>
</dbReference>
<accession>A0ABS2Q1S9</accession>
<feature type="transmembrane region" description="Helical" evidence="1">
    <location>
        <begin position="109"/>
        <end position="128"/>
    </location>
</feature>
<dbReference type="PIRSF" id="PIRSF038973">
    <property type="entry name" value="SpoIIM"/>
    <property type="match status" value="1"/>
</dbReference>
<comment type="caution">
    <text evidence="2">The sequence shown here is derived from an EMBL/GenBank/DDBJ whole genome shotgun (WGS) entry which is preliminary data.</text>
</comment>
<evidence type="ECO:0000313" key="2">
    <source>
        <dbReference type="EMBL" id="MBM7646224.1"/>
    </source>
</evidence>
<proteinExistence type="predicted"/>
<dbReference type="Proteomes" id="UP000808914">
    <property type="component" value="Unassembled WGS sequence"/>
</dbReference>
<feature type="transmembrane region" description="Helical" evidence="1">
    <location>
        <begin position="20"/>
        <end position="42"/>
    </location>
</feature>
<keyword evidence="1" id="KW-0812">Transmembrane</keyword>
<gene>
    <name evidence="2" type="ORF">JOD45_002450</name>
</gene>
<name>A0ABS2Q1S9_9BACL</name>
<dbReference type="Pfam" id="PF01944">
    <property type="entry name" value="SpoIIM"/>
    <property type="match status" value="1"/>
</dbReference>